<evidence type="ECO:0000256" key="7">
    <source>
        <dbReference type="RuleBase" id="RU363032"/>
    </source>
</evidence>
<dbReference type="PANTHER" id="PTHR30183">
    <property type="entry name" value="MOLYBDENUM TRANSPORT SYSTEM PERMEASE PROTEIN MODB"/>
    <property type="match status" value="1"/>
</dbReference>
<organism evidence="9 10">
    <name type="scientific">Marinicauda algicola</name>
    <dbReference type="NCBI Taxonomy" id="2029849"/>
    <lineage>
        <taxon>Bacteria</taxon>
        <taxon>Pseudomonadati</taxon>
        <taxon>Pseudomonadota</taxon>
        <taxon>Alphaproteobacteria</taxon>
        <taxon>Maricaulales</taxon>
        <taxon>Maricaulaceae</taxon>
        <taxon>Marinicauda</taxon>
    </lineage>
</organism>
<feature type="transmembrane region" description="Helical" evidence="7">
    <location>
        <begin position="326"/>
        <end position="352"/>
    </location>
</feature>
<evidence type="ECO:0000256" key="6">
    <source>
        <dbReference type="ARBA" id="ARBA00023136"/>
    </source>
</evidence>
<dbReference type="EMBL" id="SRXW01000001">
    <property type="protein sequence ID" value="TGY89617.1"/>
    <property type="molecule type" value="Genomic_DNA"/>
</dbReference>
<keyword evidence="3" id="KW-1003">Cell membrane</keyword>
<evidence type="ECO:0000256" key="2">
    <source>
        <dbReference type="ARBA" id="ARBA00022448"/>
    </source>
</evidence>
<keyword evidence="5 7" id="KW-1133">Transmembrane helix</keyword>
<dbReference type="Pfam" id="PF00528">
    <property type="entry name" value="BPD_transp_1"/>
    <property type="match status" value="1"/>
</dbReference>
<evidence type="ECO:0000256" key="4">
    <source>
        <dbReference type="ARBA" id="ARBA00022692"/>
    </source>
</evidence>
<evidence type="ECO:0000256" key="1">
    <source>
        <dbReference type="ARBA" id="ARBA00004651"/>
    </source>
</evidence>
<feature type="transmembrane region" description="Helical" evidence="7">
    <location>
        <begin position="509"/>
        <end position="528"/>
    </location>
</feature>
<evidence type="ECO:0000313" key="9">
    <source>
        <dbReference type="EMBL" id="TGY89617.1"/>
    </source>
</evidence>
<feature type="domain" description="ABC transmembrane type-1" evidence="8">
    <location>
        <begin position="65"/>
        <end position="256"/>
    </location>
</feature>
<feature type="transmembrane region" description="Helical" evidence="7">
    <location>
        <begin position="196"/>
        <end position="220"/>
    </location>
</feature>
<dbReference type="InterPro" id="IPR000515">
    <property type="entry name" value="MetI-like"/>
</dbReference>
<comment type="caution">
    <text evidence="9">The sequence shown here is derived from an EMBL/GenBank/DDBJ whole genome shotgun (WGS) entry which is preliminary data.</text>
</comment>
<comment type="subcellular location">
    <subcellularLocation>
        <location evidence="1 7">Cell membrane</location>
        <topology evidence="1 7">Multi-pass membrane protein</topology>
    </subcellularLocation>
</comment>
<accession>A0A4S2H1Z8</accession>
<dbReference type="Gene3D" id="1.10.3720.10">
    <property type="entry name" value="MetI-like"/>
    <property type="match status" value="2"/>
</dbReference>
<name>A0A4S2H1Z8_9PROT</name>
<feature type="transmembrane region" description="Helical" evidence="7">
    <location>
        <begin position="393"/>
        <end position="414"/>
    </location>
</feature>
<dbReference type="InterPro" id="IPR035906">
    <property type="entry name" value="MetI-like_sf"/>
</dbReference>
<keyword evidence="4 7" id="KW-0812">Transmembrane</keyword>
<feature type="transmembrane region" description="Helical" evidence="7">
    <location>
        <begin position="364"/>
        <end position="387"/>
    </location>
</feature>
<protein>
    <submittedName>
        <fullName evidence="9">Iron ABC transporter permease</fullName>
    </submittedName>
</protein>
<reference evidence="9 10" key="1">
    <citation type="journal article" date="2017" name="Int. J. Syst. Evol. Microbiol.">
        <title>Marinicauda algicola sp. nov., isolated from a marine red alga Rhodosorus marinus.</title>
        <authorList>
            <person name="Jeong S.E."/>
            <person name="Jeon S.H."/>
            <person name="Chun B.H."/>
            <person name="Kim D.W."/>
            <person name="Jeon C.O."/>
        </authorList>
    </citation>
    <scope>NUCLEOTIDE SEQUENCE [LARGE SCALE GENOMIC DNA]</scope>
    <source>
        <strain evidence="9 10">JCM 31718</strain>
    </source>
</reference>
<comment type="similarity">
    <text evidence="7">Belongs to the binding-protein-dependent transport system permease family.</text>
</comment>
<evidence type="ECO:0000313" key="10">
    <source>
        <dbReference type="Proteomes" id="UP000308054"/>
    </source>
</evidence>
<dbReference type="CDD" id="cd06261">
    <property type="entry name" value="TM_PBP2"/>
    <property type="match status" value="2"/>
</dbReference>
<dbReference type="GO" id="GO:0005886">
    <property type="term" value="C:plasma membrane"/>
    <property type="evidence" value="ECO:0007669"/>
    <property type="project" value="UniProtKB-SubCell"/>
</dbReference>
<keyword evidence="2 7" id="KW-0813">Transport</keyword>
<keyword evidence="10" id="KW-1185">Reference proteome</keyword>
<feature type="transmembrane region" description="Helical" evidence="7">
    <location>
        <begin position="103"/>
        <end position="121"/>
    </location>
</feature>
<feature type="transmembrane region" description="Helical" evidence="7">
    <location>
        <begin position="141"/>
        <end position="159"/>
    </location>
</feature>
<gene>
    <name evidence="9" type="ORF">E5163_00270</name>
</gene>
<feature type="transmembrane region" description="Helical" evidence="7">
    <location>
        <begin position="288"/>
        <end position="314"/>
    </location>
</feature>
<evidence type="ECO:0000259" key="8">
    <source>
        <dbReference type="PROSITE" id="PS50928"/>
    </source>
</evidence>
<dbReference type="PROSITE" id="PS50928">
    <property type="entry name" value="ABC_TM1"/>
    <property type="match status" value="2"/>
</dbReference>
<evidence type="ECO:0000256" key="5">
    <source>
        <dbReference type="ARBA" id="ARBA00022989"/>
    </source>
</evidence>
<feature type="transmembrane region" description="Helical" evidence="7">
    <location>
        <begin position="69"/>
        <end position="91"/>
    </location>
</feature>
<feature type="transmembrane region" description="Helical" evidence="7">
    <location>
        <begin position="23"/>
        <end position="49"/>
    </location>
</feature>
<dbReference type="RefSeq" id="WP_135994116.1">
    <property type="nucleotide sequence ID" value="NZ_CP071057.1"/>
</dbReference>
<dbReference type="GO" id="GO:0055085">
    <property type="term" value="P:transmembrane transport"/>
    <property type="evidence" value="ECO:0007669"/>
    <property type="project" value="InterPro"/>
</dbReference>
<keyword evidence="6 7" id="KW-0472">Membrane</keyword>
<feature type="domain" description="ABC transmembrane type-1" evidence="8">
    <location>
        <begin position="326"/>
        <end position="527"/>
    </location>
</feature>
<evidence type="ECO:0000256" key="3">
    <source>
        <dbReference type="ARBA" id="ARBA00022475"/>
    </source>
</evidence>
<dbReference type="OrthoDB" id="9790211at2"/>
<dbReference type="PANTHER" id="PTHR30183:SF2">
    <property type="entry name" value="IRON UTILIZATION PROTEIN"/>
    <property type="match status" value="1"/>
</dbReference>
<dbReference type="SUPFAM" id="SSF161098">
    <property type="entry name" value="MetI-like"/>
    <property type="match status" value="2"/>
</dbReference>
<dbReference type="AlphaFoldDB" id="A0A4S2H1Z8"/>
<proteinExistence type="inferred from homology"/>
<feature type="transmembrane region" description="Helical" evidence="7">
    <location>
        <begin position="459"/>
        <end position="476"/>
    </location>
</feature>
<dbReference type="Proteomes" id="UP000308054">
    <property type="component" value="Unassembled WGS sequence"/>
</dbReference>
<sequence length="543" mass="56293">MAVADIHDEVAGPSRTRGGFAPLWGAIAVAGICAAPLIAVAVVAMFGPWTDYLTHIAGTRLPAWLVNTALVGAIAAAVAGTGGAAAAWLVARYAFFGRSSFEWLLALPLAMPAYAAAYAWYDLTQAAGPLAGIVPTVRGPLGAGLIFGFTLYPYVYLLAREAFAAQSSEAYDAARTLGCGPLEAFRRAALPMARPAIAAGLALVMMESLADFGAVVHLGAPTLSVGIVRAWAGEGSVADAARLALVLVSLAFLVFFLERLQRRRARQSAASGRKRPARRVALSPARSALAAAFLLLPLLAGLVIPLARLGWLAIHAPLARDLASALWHSLLLAGLSGTIAAVLGLTAAYALRTGRVAAVVAARLAGLGYAVPGAVAAVGVLALFGWLQDGFDALWDGPFPVLLTGGIAGLLFAYQSRFAAAAIGPAESALARITPTLDGAARTLGARPLDLALKVHWPLVRPGALLAGLLVFVEVLKELPATMILRPFNFDTLAVTAHNYASDERLGSAALPALLIALAALGPMVWIARQMTRAERLVREARG</sequence>
<feature type="transmembrane region" description="Helical" evidence="7">
    <location>
        <begin position="240"/>
        <end position="257"/>
    </location>
</feature>